<dbReference type="RefSeq" id="WP_275115630.1">
    <property type="nucleotide sequence ID" value="NZ_CP118942.1"/>
</dbReference>
<gene>
    <name evidence="2" type="ORF">PY771_21555</name>
</gene>
<dbReference type="AlphaFoldDB" id="A0AAX3P426"/>
<sequence>MNMKPQATFELVWAQRDTSIGEQECWRLSSPSRNELLWLPGSLLQGVAPDGQWIMLEFVAHDDGLVARNPVIIPEIGEKALIERQFGWLPAGRESILWDMWGMLAQLQDNALREFYRSVLMDDAIIHPFFQAKASHHHHHDHVGGLIEHSHEVATTAAALCLQHQVGPLSASVAFIGGLLHDIGKIHLYYNNSEGRGICGQHESFNFMVLAKPLENLSKSAPKIFEALSACLSIRIGRQVDSYLSANMVKVCDRLSVDVCNWRRAFDAVPPYYWYAKSPHDAQLYKRLG</sequence>
<dbReference type="InterPro" id="IPR006674">
    <property type="entry name" value="HD_domain"/>
</dbReference>
<protein>
    <submittedName>
        <fullName evidence="2">HD domain-containing protein</fullName>
    </submittedName>
</protein>
<evidence type="ECO:0000259" key="1">
    <source>
        <dbReference type="SMART" id="SM00471"/>
    </source>
</evidence>
<dbReference type="CDD" id="cd00077">
    <property type="entry name" value="HDc"/>
    <property type="match status" value="1"/>
</dbReference>
<dbReference type="InterPro" id="IPR003607">
    <property type="entry name" value="HD/PDEase_dom"/>
</dbReference>
<proteinExistence type="predicted"/>
<dbReference type="EMBL" id="CP118942">
    <property type="protein sequence ID" value="WEE26176.1"/>
    <property type="molecule type" value="Genomic_DNA"/>
</dbReference>
<dbReference type="InterPro" id="IPR006675">
    <property type="entry name" value="HDIG_dom"/>
</dbReference>
<dbReference type="Proteomes" id="UP001214666">
    <property type="component" value="Chromosome"/>
</dbReference>
<dbReference type="SUPFAM" id="SSF109604">
    <property type="entry name" value="HD-domain/PDEase-like"/>
    <property type="match status" value="1"/>
</dbReference>
<dbReference type="Gene3D" id="1.10.3210.10">
    <property type="entry name" value="Hypothetical protein af1432"/>
    <property type="match status" value="1"/>
</dbReference>
<feature type="domain" description="HD/PDEase" evidence="1">
    <location>
        <begin position="142"/>
        <end position="267"/>
    </location>
</feature>
<accession>A0AAX3P426</accession>
<evidence type="ECO:0000313" key="3">
    <source>
        <dbReference type="Proteomes" id="UP001214666"/>
    </source>
</evidence>
<dbReference type="Pfam" id="PF01966">
    <property type="entry name" value="HD"/>
    <property type="match status" value="1"/>
</dbReference>
<dbReference type="SMART" id="SM00471">
    <property type="entry name" value="HDc"/>
    <property type="match status" value="1"/>
</dbReference>
<organism evidence="2 3">
    <name type="scientific">Aeromonas hydrophila</name>
    <dbReference type="NCBI Taxonomy" id="644"/>
    <lineage>
        <taxon>Bacteria</taxon>
        <taxon>Pseudomonadati</taxon>
        <taxon>Pseudomonadota</taxon>
        <taxon>Gammaproteobacteria</taxon>
        <taxon>Aeromonadales</taxon>
        <taxon>Aeromonadaceae</taxon>
        <taxon>Aeromonas</taxon>
    </lineage>
</organism>
<dbReference type="NCBIfam" id="TIGR00277">
    <property type="entry name" value="HDIG"/>
    <property type="match status" value="1"/>
</dbReference>
<name>A0AAX3P426_AERHY</name>
<reference evidence="2" key="1">
    <citation type="submission" date="2023-02" db="EMBL/GenBank/DDBJ databases">
        <title>The sequence of Aeromonas hydrophila K533.</title>
        <authorList>
            <person name="Luo X."/>
        </authorList>
    </citation>
    <scope>NUCLEOTIDE SEQUENCE</scope>
    <source>
        <strain evidence="2">K533</strain>
    </source>
</reference>
<evidence type="ECO:0000313" key="2">
    <source>
        <dbReference type="EMBL" id="WEE26176.1"/>
    </source>
</evidence>